<dbReference type="AlphaFoldDB" id="A0A6H2U2A4"/>
<dbReference type="GO" id="GO:0003954">
    <property type="term" value="F:NADH dehydrogenase activity"/>
    <property type="evidence" value="ECO:0007669"/>
    <property type="project" value="TreeGrafter"/>
</dbReference>
<evidence type="ECO:0000256" key="7">
    <source>
        <dbReference type="RuleBase" id="RU000473"/>
    </source>
</evidence>
<keyword evidence="5 8" id="KW-0472">Membrane</keyword>
<dbReference type="GO" id="GO:0009060">
    <property type="term" value="P:aerobic respiration"/>
    <property type="evidence" value="ECO:0007669"/>
    <property type="project" value="TreeGrafter"/>
</dbReference>
<evidence type="ECO:0000256" key="4">
    <source>
        <dbReference type="ARBA" id="ARBA00022989"/>
    </source>
</evidence>
<feature type="transmembrane region" description="Helical" evidence="8">
    <location>
        <begin position="302"/>
        <end position="328"/>
    </location>
</feature>
<protein>
    <recommendedName>
        <fullName evidence="7">NADH-ubiquinone oxidoreductase chain 1</fullName>
        <ecNumber evidence="7">7.1.1.2</ecNumber>
    </recommendedName>
</protein>
<dbReference type="PROSITE" id="PS00667">
    <property type="entry name" value="COMPLEX1_ND1_1"/>
    <property type="match status" value="1"/>
</dbReference>
<feature type="transmembrane region" description="Helical" evidence="8">
    <location>
        <begin position="272"/>
        <end position="290"/>
    </location>
</feature>
<keyword evidence="3 6" id="KW-0812">Transmembrane</keyword>
<dbReference type="GO" id="GO:0005743">
    <property type="term" value="C:mitochondrial inner membrane"/>
    <property type="evidence" value="ECO:0007669"/>
    <property type="project" value="UniProtKB-SubCell"/>
</dbReference>
<feature type="transmembrane region" description="Helical" evidence="8">
    <location>
        <begin position="78"/>
        <end position="98"/>
    </location>
</feature>
<dbReference type="NCBIfam" id="NF004741">
    <property type="entry name" value="PRK06076.1-2"/>
    <property type="match status" value="1"/>
</dbReference>
<feature type="transmembrane region" description="Helical" evidence="8">
    <location>
        <begin position="110"/>
        <end position="133"/>
    </location>
</feature>
<dbReference type="PROSITE" id="PS00668">
    <property type="entry name" value="COMPLEX1_ND1_2"/>
    <property type="match status" value="1"/>
</dbReference>
<dbReference type="InterPro" id="IPR018086">
    <property type="entry name" value="NADH_UbQ_OxRdtase_su1_CS"/>
</dbReference>
<keyword evidence="6" id="KW-0520">NAD</keyword>
<evidence type="ECO:0000313" key="9">
    <source>
        <dbReference type="EMBL" id="QID02698.1"/>
    </source>
</evidence>
<dbReference type="InterPro" id="IPR001694">
    <property type="entry name" value="NADH_UbQ_OxRdtase_su1/FPO"/>
</dbReference>
<comment type="catalytic activity">
    <reaction evidence="7">
        <text>a ubiquinone + NADH + 5 H(+)(in) = a ubiquinol + NAD(+) + 4 H(+)(out)</text>
        <dbReference type="Rhea" id="RHEA:29091"/>
        <dbReference type="Rhea" id="RHEA-COMP:9565"/>
        <dbReference type="Rhea" id="RHEA-COMP:9566"/>
        <dbReference type="ChEBI" id="CHEBI:15378"/>
        <dbReference type="ChEBI" id="CHEBI:16389"/>
        <dbReference type="ChEBI" id="CHEBI:17976"/>
        <dbReference type="ChEBI" id="CHEBI:57540"/>
        <dbReference type="ChEBI" id="CHEBI:57945"/>
        <dbReference type="EC" id="7.1.1.2"/>
    </reaction>
</comment>
<comment type="subcellular location">
    <subcellularLocation>
        <location evidence="1">Membrane</location>
        <topology evidence="1">Multi-pass membrane protein</topology>
    </subcellularLocation>
    <subcellularLocation>
        <location evidence="6">Mitochondrion inner membrane</location>
        <topology evidence="6">Multi-pass membrane protein</topology>
    </subcellularLocation>
</comment>
<evidence type="ECO:0000256" key="2">
    <source>
        <dbReference type="ARBA" id="ARBA00010535"/>
    </source>
</evidence>
<feature type="transmembrane region" description="Helical" evidence="8">
    <location>
        <begin position="183"/>
        <end position="203"/>
    </location>
</feature>
<keyword evidence="7 9" id="KW-0496">Mitochondrion</keyword>
<dbReference type="GO" id="GO:0008137">
    <property type="term" value="F:NADH dehydrogenase (ubiquinone) activity"/>
    <property type="evidence" value="ECO:0007669"/>
    <property type="project" value="UniProtKB-EC"/>
</dbReference>
<feature type="transmembrane region" description="Helical" evidence="8">
    <location>
        <begin position="154"/>
        <end position="177"/>
    </location>
</feature>
<reference evidence="9" key="1">
    <citation type="journal article" date="2020" name="Parasit. Vectors">
        <title>The complete mitochondrial genome of a parasite at the animal-fungal boundary.</title>
        <authorList>
            <person name="Sana S."/>
            <person name="Hardouin E.A."/>
            <person name="Paley R."/>
            <person name="Zhang T."/>
            <person name="Andreou D."/>
        </authorList>
    </citation>
    <scope>NUCLEOTIDE SEQUENCE</scope>
</reference>
<dbReference type="EC" id="7.1.1.2" evidence="7"/>
<evidence type="ECO:0000256" key="5">
    <source>
        <dbReference type="ARBA" id="ARBA00023136"/>
    </source>
</evidence>
<proteinExistence type="inferred from homology"/>
<sequence>MLLNSLWDIFFNLIKVLYLVVPLILSIAFLTLAERKLLGSIQIRKGPNVVGVYGILQPIIDGLKLLLKEVIVPVQANFFVFFISPIVCFMLALGSWAVIPFGEGLILSDINIGVLYVFAISSLSIYSVLCSGWSSNSKYAFLGSLRSTAQMISYEVSIGLVFISVILMSGSFNLLVIVGSQKLVWYIVPLFPSYLMFFVSALAETNRAPFDLPESESELVSGYNVEYSSMMFAMFFLGEYCHIIFMSFFISLVFLGGWLSPFEDLCLIGIPGVIWLVLKCLCNLFLFIWIRAIVPRMRFDQLMYLCWKSFLPLSLSYVIGLSGVIWFFDWFPVSV</sequence>
<evidence type="ECO:0000256" key="3">
    <source>
        <dbReference type="ARBA" id="ARBA00022692"/>
    </source>
</evidence>
<comment type="similarity">
    <text evidence="2 6">Belongs to the complex I subunit 1 family.</text>
</comment>
<dbReference type="PANTHER" id="PTHR11432:SF3">
    <property type="entry name" value="NADH-UBIQUINONE OXIDOREDUCTASE CHAIN 1"/>
    <property type="match status" value="1"/>
</dbReference>
<feature type="transmembrane region" description="Helical" evidence="8">
    <location>
        <begin position="12"/>
        <end position="33"/>
    </location>
</feature>
<gene>
    <name evidence="9" type="primary">nad1</name>
</gene>
<name>A0A6H2U2A4_9EUKA</name>
<dbReference type="PANTHER" id="PTHR11432">
    <property type="entry name" value="NADH DEHYDROGENASE SUBUNIT 1"/>
    <property type="match status" value="1"/>
</dbReference>
<dbReference type="GeneID" id="44790224"/>
<geneLocation type="mitochondrion" evidence="9"/>
<accession>A0A6H2U2A4</accession>
<dbReference type="HAMAP" id="MF_01350">
    <property type="entry name" value="NDH1_NuoH"/>
    <property type="match status" value="1"/>
</dbReference>
<evidence type="ECO:0000256" key="6">
    <source>
        <dbReference type="RuleBase" id="RU000471"/>
    </source>
</evidence>
<evidence type="ECO:0000256" key="1">
    <source>
        <dbReference type="ARBA" id="ARBA00004141"/>
    </source>
</evidence>
<feature type="transmembrane region" description="Helical" evidence="8">
    <location>
        <begin position="240"/>
        <end position="260"/>
    </location>
</feature>
<dbReference type="Pfam" id="PF00146">
    <property type="entry name" value="NADHdh"/>
    <property type="match status" value="1"/>
</dbReference>
<dbReference type="RefSeq" id="YP_009734657.1">
    <property type="nucleotide sequence ID" value="NC_046408.1"/>
</dbReference>
<dbReference type="EMBL" id="MG832660">
    <property type="protein sequence ID" value="QID02698.1"/>
    <property type="molecule type" value="Genomic_DNA"/>
</dbReference>
<evidence type="ECO:0000256" key="8">
    <source>
        <dbReference type="SAM" id="Phobius"/>
    </source>
</evidence>
<keyword evidence="7" id="KW-0830">Ubiquinone</keyword>
<organism evidence="9">
    <name type="scientific">Sphaerothecum destruens</name>
    <dbReference type="NCBI Taxonomy" id="42893"/>
    <lineage>
        <taxon>Eukaryota</taxon>
        <taxon>Ichthyosporea</taxon>
        <taxon>Dermocystida</taxon>
        <taxon>Sphaerothecum</taxon>
    </lineage>
</organism>
<keyword evidence="4 8" id="KW-1133">Transmembrane helix</keyword>